<reference evidence="3 4" key="1">
    <citation type="journal article" date="2015" name="Fungal Genet. Biol.">
        <title>Evolution of novel wood decay mechanisms in Agaricales revealed by the genome sequences of Fistulina hepatica and Cylindrobasidium torrendii.</title>
        <authorList>
            <person name="Floudas D."/>
            <person name="Held B.W."/>
            <person name="Riley R."/>
            <person name="Nagy L.G."/>
            <person name="Koehler G."/>
            <person name="Ransdell A.S."/>
            <person name="Younus H."/>
            <person name="Chow J."/>
            <person name="Chiniquy J."/>
            <person name="Lipzen A."/>
            <person name="Tritt A."/>
            <person name="Sun H."/>
            <person name="Haridas S."/>
            <person name="LaButti K."/>
            <person name="Ohm R.A."/>
            <person name="Kues U."/>
            <person name="Blanchette R.A."/>
            <person name="Grigoriev I.V."/>
            <person name="Minto R.E."/>
            <person name="Hibbett D.S."/>
        </authorList>
    </citation>
    <scope>NUCLEOTIDE SEQUENCE [LARGE SCALE GENOMIC DNA]</scope>
    <source>
        <strain evidence="3 4">FP15055 ss-10</strain>
    </source>
</reference>
<dbReference type="Pfam" id="PF01636">
    <property type="entry name" value="APH"/>
    <property type="match status" value="1"/>
</dbReference>
<feature type="compositionally biased region" description="Acidic residues" evidence="1">
    <location>
        <begin position="517"/>
        <end position="528"/>
    </location>
</feature>
<evidence type="ECO:0000313" key="4">
    <source>
        <dbReference type="Proteomes" id="UP000054007"/>
    </source>
</evidence>
<dbReference type="OrthoDB" id="10003767at2759"/>
<sequence>MLPEPPISTSERPLEWDWSIEHADRQRERQADAALHGQQPFEVDRGLLKDVVREKFSVAPARIRFLSAGADPTELGAYLITLVNGREIVARVARRYMPRLKTESEVATLRYLRENTNIPVPTIYHYDSSPYNRLGGEYILMSKAPGRPLRDVYQDLNYDDLVKVLTNVAKLVVPLFGHRFSKLGSLYFDDDGPTSPSFSNLPTPNALHGVHMSSFPFTPPTLGMSHLSISSPDASNVSTPRPKHNFKVGPIISWPFFGSNRGELSHPDEVNRGPWSTTQDYFNACLDREVKSVIRENEGKSAPHRLHLDPDEIISSRHHHLRAVPGDQSDDSDEYDLEESDAEWDGPGDGMYRDYRRMQRSTFLVAHLEQRVQCVQSEMDRWLKLMNRLMEKYQVQPTGAEEIFGLDCHDLSLENVFVDLEDPTKITCIIDWESTTTRPLWQCAHLPAFLGSSPFTAKLFREIVEGLAEASSPKFAILAREWLRYEENGVRLRTAHRFVEWDGWEEGLAESMLGPADSEDDWFDDEPLDGGQANDSDGSAEFHIDWPADEETYAESEDEQLSPKRDAD</sequence>
<dbReference type="Proteomes" id="UP000054007">
    <property type="component" value="Unassembled WGS sequence"/>
</dbReference>
<dbReference type="EMBL" id="KN880479">
    <property type="protein sequence ID" value="KIY69740.1"/>
    <property type="molecule type" value="Genomic_DNA"/>
</dbReference>
<dbReference type="InterPro" id="IPR011009">
    <property type="entry name" value="Kinase-like_dom_sf"/>
</dbReference>
<gene>
    <name evidence="3" type="ORF">CYLTODRAFT_348984</name>
</gene>
<dbReference type="InterPro" id="IPR051678">
    <property type="entry name" value="AGP_Transferase"/>
</dbReference>
<feature type="region of interest" description="Disordered" evidence="1">
    <location>
        <begin position="323"/>
        <end position="348"/>
    </location>
</feature>
<evidence type="ECO:0000259" key="2">
    <source>
        <dbReference type="Pfam" id="PF01636"/>
    </source>
</evidence>
<dbReference type="PANTHER" id="PTHR21310">
    <property type="entry name" value="AMINOGLYCOSIDE PHOSPHOTRANSFERASE-RELATED-RELATED"/>
    <property type="match status" value="1"/>
</dbReference>
<feature type="region of interest" description="Disordered" evidence="1">
    <location>
        <begin position="514"/>
        <end position="568"/>
    </location>
</feature>
<keyword evidence="4" id="KW-1185">Reference proteome</keyword>
<feature type="compositionally biased region" description="Acidic residues" evidence="1">
    <location>
        <begin position="547"/>
        <end position="560"/>
    </location>
</feature>
<feature type="compositionally biased region" description="Acidic residues" evidence="1">
    <location>
        <begin position="328"/>
        <end position="346"/>
    </location>
</feature>
<organism evidence="3 4">
    <name type="scientific">Cylindrobasidium torrendii FP15055 ss-10</name>
    <dbReference type="NCBI Taxonomy" id="1314674"/>
    <lineage>
        <taxon>Eukaryota</taxon>
        <taxon>Fungi</taxon>
        <taxon>Dikarya</taxon>
        <taxon>Basidiomycota</taxon>
        <taxon>Agaricomycotina</taxon>
        <taxon>Agaricomycetes</taxon>
        <taxon>Agaricomycetidae</taxon>
        <taxon>Agaricales</taxon>
        <taxon>Marasmiineae</taxon>
        <taxon>Physalacriaceae</taxon>
        <taxon>Cylindrobasidium</taxon>
    </lineage>
</organism>
<accession>A0A0D7BHT6</accession>
<dbReference type="SUPFAM" id="SSF56112">
    <property type="entry name" value="Protein kinase-like (PK-like)"/>
    <property type="match status" value="1"/>
</dbReference>
<evidence type="ECO:0000313" key="3">
    <source>
        <dbReference type="EMBL" id="KIY69740.1"/>
    </source>
</evidence>
<evidence type="ECO:0000256" key="1">
    <source>
        <dbReference type="SAM" id="MobiDB-lite"/>
    </source>
</evidence>
<name>A0A0D7BHT6_9AGAR</name>
<protein>
    <recommendedName>
        <fullName evidence="2">Aminoglycoside phosphotransferase domain-containing protein</fullName>
    </recommendedName>
</protein>
<dbReference type="InterPro" id="IPR002575">
    <property type="entry name" value="Aminoglycoside_PTrfase"/>
</dbReference>
<proteinExistence type="predicted"/>
<dbReference type="AlphaFoldDB" id="A0A0D7BHT6"/>
<dbReference type="PANTHER" id="PTHR21310:SF13">
    <property type="entry name" value="AMINOGLYCOSIDE PHOSPHOTRANSFERASE DOMAIN-CONTAINING PROTEIN"/>
    <property type="match status" value="1"/>
</dbReference>
<dbReference type="STRING" id="1314674.A0A0D7BHT6"/>
<feature type="domain" description="Aminoglycoside phosphotransferase" evidence="2">
    <location>
        <begin position="67"/>
        <end position="171"/>
    </location>
</feature>